<evidence type="ECO:0000259" key="3">
    <source>
        <dbReference type="Pfam" id="PF00735"/>
    </source>
</evidence>
<keyword evidence="5" id="KW-1185">Reference proteome</keyword>
<comment type="caution">
    <text evidence="4">The sequence shown here is derived from an EMBL/GenBank/DDBJ whole genome shotgun (WGS) entry which is preliminary data.</text>
</comment>
<dbReference type="Proteomes" id="UP001148018">
    <property type="component" value="Unassembled WGS sequence"/>
</dbReference>
<name>A0A9Q0DY35_9TELE</name>
<keyword evidence="1" id="KW-0547">Nucleotide-binding</keyword>
<gene>
    <name evidence="4" type="ORF">NHX12_004941</name>
</gene>
<protein>
    <recommendedName>
        <fullName evidence="3">Septin-type G domain-containing protein</fullName>
    </recommendedName>
</protein>
<dbReference type="PANTHER" id="PTHR32046">
    <property type="entry name" value="G DOMAIN-CONTAINING PROTEIN"/>
    <property type="match status" value="1"/>
</dbReference>
<accession>A0A9Q0DY35</accession>
<dbReference type="GO" id="GO:0005525">
    <property type="term" value="F:GTP binding"/>
    <property type="evidence" value="ECO:0007669"/>
    <property type="project" value="UniProtKB-KW"/>
</dbReference>
<comment type="similarity">
    <text evidence="1">Belongs to the TRAFAC class TrmE-Era-EngA-EngB-Septin-like GTPase superfamily. Septin GTPase family.</text>
</comment>
<evidence type="ECO:0000256" key="1">
    <source>
        <dbReference type="RuleBase" id="RU004560"/>
    </source>
</evidence>
<dbReference type="SUPFAM" id="SSF52540">
    <property type="entry name" value="P-loop containing nucleoside triphosphate hydrolases"/>
    <property type="match status" value="1"/>
</dbReference>
<feature type="domain" description="Septin-type G" evidence="3">
    <location>
        <begin position="1"/>
        <end position="79"/>
    </location>
</feature>
<reference evidence="4" key="1">
    <citation type="submission" date="2022-07" db="EMBL/GenBank/DDBJ databases">
        <title>Chromosome-level genome of Muraenolepis orangiensis.</title>
        <authorList>
            <person name="Kim J."/>
        </authorList>
    </citation>
    <scope>NUCLEOTIDE SEQUENCE</scope>
    <source>
        <strain evidence="4">KU_S4_2022</strain>
        <tissue evidence="4">Muscle</tissue>
    </source>
</reference>
<evidence type="ECO:0000313" key="5">
    <source>
        <dbReference type="Proteomes" id="UP001148018"/>
    </source>
</evidence>
<dbReference type="InterPro" id="IPR030379">
    <property type="entry name" value="G_SEPTIN_dom"/>
</dbReference>
<keyword evidence="1" id="KW-0342">GTP-binding</keyword>
<dbReference type="FunFam" id="3.40.50.300:FF:002049">
    <property type="entry name" value="Si:ch73-170d6.2"/>
    <property type="match status" value="1"/>
</dbReference>
<evidence type="ECO:0000313" key="4">
    <source>
        <dbReference type="EMBL" id="KAJ3595638.1"/>
    </source>
</evidence>
<dbReference type="Pfam" id="PF00735">
    <property type="entry name" value="Septin"/>
    <property type="match status" value="1"/>
</dbReference>
<dbReference type="Gene3D" id="3.40.50.300">
    <property type="entry name" value="P-loop containing nucleotide triphosphate hydrolases"/>
    <property type="match status" value="1"/>
</dbReference>
<sequence length="369" mass="41640">MLLGATGSGKTTLINRMINYILGVKWEDKFRFKLVDENTGRSQAHSQTSDVTVYKLNHREGFQIDYSLTIVDTPGFGNTRGIERDQMIVGQLENLFKAPLGVSNIHAICFVALASIARPTPTQRYVFDSVLSIFGKDVADNIWILVTFADGQLPPVLTAINESGWPCPKRKDGLPVHFKFNNSTVFANNKVADSALDGDDDEDGEVNFDKMFWAMGTKSMKNFFAALNIIETQSLILTKEVLRQRGQLENTIENLQKIKQESQILQTHKATITANRMAIEPMKQMRVQSDVLQEEVLQLMKSSTQCLNRLKDIALKPNPLSTLEYIDLLIQGEKSELKEGYLQRIQKLQEIRESEVTMEKVSRGVPLLE</sequence>
<dbReference type="AlphaFoldDB" id="A0A9Q0DY35"/>
<dbReference type="PANTHER" id="PTHR32046:SF14">
    <property type="match status" value="1"/>
</dbReference>
<dbReference type="InterPro" id="IPR027417">
    <property type="entry name" value="P-loop_NTPase"/>
</dbReference>
<dbReference type="CDD" id="cd00882">
    <property type="entry name" value="Ras_like_GTPase"/>
    <property type="match status" value="1"/>
</dbReference>
<evidence type="ECO:0000256" key="2">
    <source>
        <dbReference type="SAM" id="Coils"/>
    </source>
</evidence>
<proteinExistence type="inferred from homology"/>
<keyword evidence="2" id="KW-0175">Coiled coil</keyword>
<dbReference type="EMBL" id="JANIIK010000111">
    <property type="protein sequence ID" value="KAJ3595638.1"/>
    <property type="molecule type" value="Genomic_DNA"/>
</dbReference>
<feature type="coiled-coil region" evidence="2">
    <location>
        <begin position="238"/>
        <end position="268"/>
    </location>
</feature>
<organism evidence="4 5">
    <name type="scientific">Muraenolepis orangiensis</name>
    <name type="common">Patagonian moray cod</name>
    <dbReference type="NCBI Taxonomy" id="630683"/>
    <lineage>
        <taxon>Eukaryota</taxon>
        <taxon>Metazoa</taxon>
        <taxon>Chordata</taxon>
        <taxon>Craniata</taxon>
        <taxon>Vertebrata</taxon>
        <taxon>Euteleostomi</taxon>
        <taxon>Actinopterygii</taxon>
        <taxon>Neopterygii</taxon>
        <taxon>Teleostei</taxon>
        <taxon>Neoteleostei</taxon>
        <taxon>Acanthomorphata</taxon>
        <taxon>Zeiogadaria</taxon>
        <taxon>Gadariae</taxon>
        <taxon>Gadiformes</taxon>
        <taxon>Muraenolepidoidei</taxon>
        <taxon>Muraenolepididae</taxon>
        <taxon>Muraenolepis</taxon>
    </lineage>
</organism>
<dbReference type="OrthoDB" id="8954335at2759"/>